<dbReference type="Proteomes" id="UP001444071">
    <property type="component" value="Unassembled WGS sequence"/>
</dbReference>
<feature type="domain" description="Thioredoxin-like fold" evidence="1">
    <location>
        <begin position="72"/>
        <end position="101"/>
    </location>
</feature>
<evidence type="ECO:0000313" key="3">
    <source>
        <dbReference type="Proteomes" id="UP001444071"/>
    </source>
</evidence>
<dbReference type="Gene3D" id="3.40.30.10">
    <property type="entry name" value="Glutaredoxin"/>
    <property type="match status" value="1"/>
</dbReference>
<dbReference type="EMBL" id="JAHRIM010044648">
    <property type="protein sequence ID" value="MEQ2268064.1"/>
    <property type="molecule type" value="Genomic_DNA"/>
</dbReference>
<dbReference type="InterPro" id="IPR012336">
    <property type="entry name" value="Thioredoxin-like_fold"/>
</dbReference>
<organism evidence="2 3">
    <name type="scientific">Xenotaenia resolanae</name>
    <dbReference type="NCBI Taxonomy" id="208358"/>
    <lineage>
        <taxon>Eukaryota</taxon>
        <taxon>Metazoa</taxon>
        <taxon>Chordata</taxon>
        <taxon>Craniata</taxon>
        <taxon>Vertebrata</taxon>
        <taxon>Euteleostomi</taxon>
        <taxon>Actinopterygii</taxon>
        <taxon>Neopterygii</taxon>
        <taxon>Teleostei</taxon>
        <taxon>Neoteleostei</taxon>
        <taxon>Acanthomorphata</taxon>
        <taxon>Ovalentaria</taxon>
        <taxon>Atherinomorphae</taxon>
        <taxon>Cyprinodontiformes</taxon>
        <taxon>Goodeidae</taxon>
        <taxon>Xenotaenia</taxon>
    </lineage>
</organism>
<dbReference type="Pfam" id="PF13905">
    <property type="entry name" value="Thioredoxin_8"/>
    <property type="match status" value="1"/>
</dbReference>
<keyword evidence="3" id="KW-1185">Reference proteome</keyword>
<reference evidence="2 3" key="1">
    <citation type="submission" date="2021-06" db="EMBL/GenBank/DDBJ databases">
        <authorList>
            <person name="Palmer J.M."/>
        </authorList>
    </citation>
    <scope>NUCLEOTIDE SEQUENCE [LARGE SCALE GENOMIC DNA]</scope>
    <source>
        <strain evidence="2 3">XR_2019</strain>
        <tissue evidence="2">Muscle</tissue>
    </source>
</reference>
<sequence>MASHYTLSKLFPIQSQLDFALDDARTQQEKEDLVYHYLKKIDEEDLKIPDFQTGLEWLNTEEPLSLSKELVGKVVLLDFFTYCCINCMHILPDLHQLEKRHSVE</sequence>
<feature type="non-terminal residue" evidence="2">
    <location>
        <position position="104"/>
    </location>
</feature>
<dbReference type="SUPFAM" id="SSF52833">
    <property type="entry name" value="Thioredoxin-like"/>
    <property type="match status" value="1"/>
</dbReference>
<dbReference type="InterPro" id="IPR036249">
    <property type="entry name" value="Thioredoxin-like_sf"/>
</dbReference>
<evidence type="ECO:0000259" key="1">
    <source>
        <dbReference type="Pfam" id="PF13905"/>
    </source>
</evidence>
<accession>A0ABV0WG48</accession>
<evidence type="ECO:0000313" key="2">
    <source>
        <dbReference type="EMBL" id="MEQ2268064.1"/>
    </source>
</evidence>
<dbReference type="PANTHER" id="PTHR46388">
    <property type="entry name" value="NHL REPEAT-CONTAINING PROTEIN 2"/>
    <property type="match status" value="1"/>
</dbReference>
<gene>
    <name evidence="2" type="primary">NHLRC2</name>
    <name evidence="2" type="ORF">XENORESO_014559</name>
</gene>
<dbReference type="PANTHER" id="PTHR46388:SF2">
    <property type="entry name" value="NHL REPEAT-CONTAINING PROTEIN 2"/>
    <property type="match status" value="1"/>
</dbReference>
<proteinExistence type="predicted"/>
<name>A0ABV0WG48_9TELE</name>
<comment type="caution">
    <text evidence="2">The sequence shown here is derived from an EMBL/GenBank/DDBJ whole genome shotgun (WGS) entry which is preliminary data.</text>
</comment>
<protein>
    <submittedName>
        <fullName evidence="2">NHL repeat-containing protein 2</fullName>
    </submittedName>
</protein>